<proteinExistence type="predicted"/>
<organism evidence="2 3">
    <name type="scientific">Physocladia obscura</name>
    <dbReference type="NCBI Taxonomy" id="109957"/>
    <lineage>
        <taxon>Eukaryota</taxon>
        <taxon>Fungi</taxon>
        <taxon>Fungi incertae sedis</taxon>
        <taxon>Chytridiomycota</taxon>
        <taxon>Chytridiomycota incertae sedis</taxon>
        <taxon>Chytridiomycetes</taxon>
        <taxon>Chytridiales</taxon>
        <taxon>Chytriomycetaceae</taxon>
        <taxon>Physocladia</taxon>
    </lineage>
</organism>
<keyword evidence="3" id="KW-1185">Reference proteome</keyword>
<dbReference type="AlphaFoldDB" id="A0AAD5STU4"/>
<protein>
    <submittedName>
        <fullName evidence="2">Uncharacterized protein</fullName>
    </submittedName>
</protein>
<name>A0AAD5STU4_9FUNG</name>
<evidence type="ECO:0000313" key="3">
    <source>
        <dbReference type="Proteomes" id="UP001211907"/>
    </source>
</evidence>
<comment type="caution">
    <text evidence="2">The sequence shown here is derived from an EMBL/GenBank/DDBJ whole genome shotgun (WGS) entry which is preliminary data.</text>
</comment>
<accession>A0AAD5STU4</accession>
<sequence>MELGDKLRIQTSPPPSIAGDTRKQTNTQMLDDLLSTLSAEYGDGTEGEQEQEQEQEPAQDQEEQQPLFVPLANT</sequence>
<dbReference type="EMBL" id="JADGJH010002005">
    <property type="protein sequence ID" value="KAJ3105362.1"/>
    <property type="molecule type" value="Genomic_DNA"/>
</dbReference>
<feature type="non-terminal residue" evidence="2">
    <location>
        <position position="74"/>
    </location>
</feature>
<evidence type="ECO:0000256" key="1">
    <source>
        <dbReference type="SAM" id="MobiDB-lite"/>
    </source>
</evidence>
<reference evidence="2" key="1">
    <citation type="submission" date="2020-05" db="EMBL/GenBank/DDBJ databases">
        <title>Phylogenomic resolution of chytrid fungi.</title>
        <authorList>
            <person name="Stajich J.E."/>
            <person name="Amses K."/>
            <person name="Simmons R."/>
            <person name="Seto K."/>
            <person name="Myers J."/>
            <person name="Bonds A."/>
            <person name="Quandt C.A."/>
            <person name="Barry K."/>
            <person name="Liu P."/>
            <person name="Grigoriev I."/>
            <person name="Longcore J.E."/>
            <person name="James T.Y."/>
        </authorList>
    </citation>
    <scope>NUCLEOTIDE SEQUENCE</scope>
    <source>
        <strain evidence="2">JEL0513</strain>
    </source>
</reference>
<gene>
    <name evidence="2" type="ORF">HK100_003905</name>
</gene>
<feature type="compositionally biased region" description="Acidic residues" evidence="1">
    <location>
        <begin position="43"/>
        <end position="63"/>
    </location>
</feature>
<evidence type="ECO:0000313" key="2">
    <source>
        <dbReference type="EMBL" id="KAJ3105362.1"/>
    </source>
</evidence>
<feature type="region of interest" description="Disordered" evidence="1">
    <location>
        <begin position="1"/>
        <end position="74"/>
    </location>
</feature>
<dbReference type="Proteomes" id="UP001211907">
    <property type="component" value="Unassembled WGS sequence"/>
</dbReference>